<accession>A0A830HHZ3</accession>
<dbReference type="Proteomes" id="UP000660262">
    <property type="component" value="Unassembled WGS sequence"/>
</dbReference>
<name>A0A830HHZ3_9CHLO</name>
<feature type="region of interest" description="Disordered" evidence="1">
    <location>
        <begin position="189"/>
        <end position="251"/>
    </location>
</feature>
<feature type="compositionally biased region" description="Basic and acidic residues" evidence="1">
    <location>
        <begin position="144"/>
        <end position="156"/>
    </location>
</feature>
<gene>
    <name evidence="2" type="ORF">PPROV_000517000</name>
</gene>
<feature type="region of interest" description="Disordered" evidence="1">
    <location>
        <begin position="128"/>
        <end position="170"/>
    </location>
</feature>
<evidence type="ECO:0000313" key="3">
    <source>
        <dbReference type="Proteomes" id="UP000660262"/>
    </source>
</evidence>
<feature type="compositionally biased region" description="Polar residues" evidence="1">
    <location>
        <begin position="210"/>
        <end position="225"/>
    </location>
</feature>
<sequence>MAALGGADQPGLAEQIQLLREQNNLLVQQNLQLQQGRPAARVQPQPERRRFLEPPTEADIDEQRLYLIPATLTRGPNSHRLPKTRSVPSDDERRARPLPIRDACPEVDELSRVSVSTSSVARRAHAAANTVATSGIGQASSTESRARANRAREPSPLRRSTQNVRTEHAPGTLHLAPSAEHRARASRARGLSTLRSTPPEAPQACRVKSTRQGAHSNTEANTTAASGVDRPCHRGVGHAQGRAWTQKCEAP</sequence>
<comment type="caution">
    <text evidence="2">The sequence shown here is derived from an EMBL/GenBank/DDBJ whole genome shotgun (WGS) entry which is preliminary data.</text>
</comment>
<protein>
    <submittedName>
        <fullName evidence="2">Uncharacterized protein</fullName>
    </submittedName>
</protein>
<keyword evidence="3" id="KW-1185">Reference proteome</keyword>
<reference evidence="2" key="1">
    <citation type="submission" date="2020-10" db="EMBL/GenBank/DDBJ databases">
        <title>Unveiling of a novel bifunctional photoreceptor, Dualchrome1, isolated from a cosmopolitan green alga.</title>
        <authorList>
            <person name="Suzuki S."/>
            <person name="Kawachi M."/>
        </authorList>
    </citation>
    <scope>NUCLEOTIDE SEQUENCE</scope>
    <source>
        <strain evidence="2">NIES 2893</strain>
    </source>
</reference>
<dbReference type="EMBL" id="BNJQ01000013">
    <property type="protein sequence ID" value="GHP06425.1"/>
    <property type="molecule type" value="Genomic_DNA"/>
</dbReference>
<evidence type="ECO:0000256" key="1">
    <source>
        <dbReference type="SAM" id="MobiDB-lite"/>
    </source>
</evidence>
<feature type="region of interest" description="Disordered" evidence="1">
    <location>
        <begin position="36"/>
        <end position="58"/>
    </location>
</feature>
<dbReference type="AlphaFoldDB" id="A0A830HHZ3"/>
<evidence type="ECO:0000313" key="2">
    <source>
        <dbReference type="EMBL" id="GHP06425.1"/>
    </source>
</evidence>
<proteinExistence type="predicted"/>
<organism evidence="2 3">
    <name type="scientific">Pycnococcus provasolii</name>
    <dbReference type="NCBI Taxonomy" id="41880"/>
    <lineage>
        <taxon>Eukaryota</taxon>
        <taxon>Viridiplantae</taxon>
        <taxon>Chlorophyta</taxon>
        <taxon>Pseudoscourfieldiophyceae</taxon>
        <taxon>Pseudoscourfieldiales</taxon>
        <taxon>Pycnococcaceae</taxon>
        <taxon>Pycnococcus</taxon>
    </lineage>
</organism>
<feature type="region of interest" description="Disordered" evidence="1">
    <location>
        <begin position="73"/>
        <end position="100"/>
    </location>
</feature>